<name>A0A3S5BTT9_9PLAT</name>
<comment type="caution">
    <text evidence="2">The sequence shown here is derived from an EMBL/GenBank/DDBJ whole genome shotgun (WGS) entry which is preliminary data.</text>
</comment>
<protein>
    <recommendedName>
        <fullName evidence="1">VWFA domain-containing protein</fullName>
    </recommendedName>
</protein>
<feature type="domain" description="VWFA" evidence="1">
    <location>
        <begin position="14"/>
        <end position="107"/>
    </location>
</feature>
<dbReference type="EMBL" id="CAAALY010261806">
    <property type="protein sequence ID" value="VEL39593.1"/>
    <property type="molecule type" value="Genomic_DNA"/>
</dbReference>
<evidence type="ECO:0000259" key="1">
    <source>
        <dbReference type="Pfam" id="PF13768"/>
    </source>
</evidence>
<dbReference type="Proteomes" id="UP000784294">
    <property type="component" value="Unassembled WGS sequence"/>
</dbReference>
<keyword evidence="3" id="KW-1185">Reference proteome</keyword>
<proteinExistence type="predicted"/>
<dbReference type="InterPro" id="IPR002035">
    <property type="entry name" value="VWF_A"/>
</dbReference>
<dbReference type="OrthoDB" id="299997at2759"/>
<dbReference type="PANTHER" id="PTHR46478:SF1">
    <property type="entry name" value="VON WILLEBRAND FACTOR A DOMAIN-CONTAINING PROTEIN 3A"/>
    <property type="match status" value="1"/>
</dbReference>
<dbReference type="PANTHER" id="PTHR46478">
    <property type="entry name" value="VON WILLEBRAND FACTOR A DOMAIN-CONTAINING PROTEIN 3A"/>
    <property type="match status" value="1"/>
</dbReference>
<reference evidence="2" key="1">
    <citation type="submission" date="2018-11" db="EMBL/GenBank/DDBJ databases">
        <authorList>
            <consortium name="Pathogen Informatics"/>
        </authorList>
    </citation>
    <scope>NUCLEOTIDE SEQUENCE</scope>
</reference>
<dbReference type="Pfam" id="PF13768">
    <property type="entry name" value="VWA_3"/>
    <property type="match status" value="1"/>
</dbReference>
<dbReference type="AlphaFoldDB" id="A0A3S5BTT9"/>
<accession>A0A3S5BTT9</accession>
<gene>
    <name evidence="2" type="ORF">PXEA_LOCUS33033</name>
</gene>
<evidence type="ECO:0000313" key="3">
    <source>
        <dbReference type="Proteomes" id="UP000784294"/>
    </source>
</evidence>
<organism evidence="2 3">
    <name type="scientific">Protopolystoma xenopodis</name>
    <dbReference type="NCBI Taxonomy" id="117903"/>
    <lineage>
        <taxon>Eukaryota</taxon>
        <taxon>Metazoa</taxon>
        <taxon>Spiralia</taxon>
        <taxon>Lophotrochozoa</taxon>
        <taxon>Platyhelminthes</taxon>
        <taxon>Monogenea</taxon>
        <taxon>Polyopisthocotylea</taxon>
        <taxon>Polystomatidea</taxon>
        <taxon>Polystomatidae</taxon>
        <taxon>Protopolystoma</taxon>
    </lineage>
</organism>
<sequence>MGSRRIFGMLRASKLAILVDASDANQASLRSQHFREHLVQFLDEQVGVSTDSCVQRLYVATYGTCVKALWPDPMQVSWRAIEEAKYFFGNQLEASGGSNLLAGIKHVRYIQFYFVLS</sequence>
<evidence type="ECO:0000313" key="2">
    <source>
        <dbReference type="EMBL" id="VEL39593.1"/>
    </source>
</evidence>